<dbReference type="GO" id="GO:0005992">
    <property type="term" value="P:trehalose biosynthetic process"/>
    <property type="evidence" value="ECO:0007669"/>
    <property type="project" value="UniProtKB-UniPathway"/>
</dbReference>
<dbReference type="RefSeq" id="WP_057635831.1">
    <property type="nucleotide sequence ID" value="NZ_LDJI01000033.1"/>
</dbReference>
<keyword evidence="4" id="KW-0479">Metal-binding</keyword>
<dbReference type="NCBIfam" id="TIGR00685">
    <property type="entry name" value="T6PP"/>
    <property type="match status" value="1"/>
</dbReference>
<dbReference type="PANTHER" id="PTHR43768">
    <property type="entry name" value="TREHALOSE 6-PHOSPHATE PHOSPHATASE"/>
    <property type="match status" value="1"/>
</dbReference>
<keyword evidence="3 4" id="KW-0378">Hydrolase</keyword>
<accession>A0A0R0CAA2</accession>
<comment type="caution">
    <text evidence="5">The sequence shown here is derived from an EMBL/GenBank/DDBJ whole genome shotgun (WGS) entry which is preliminary data.</text>
</comment>
<dbReference type="UniPathway" id="UPA00299"/>
<dbReference type="AlphaFoldDB" id="A0A0R0CAA2"/>
<evidence type="ECO:0000313" key="6">
    <source>
        <dbReference type="Proteomes" id="UP000050864"/>
    </source>
</evidence>
<dbReference type="NCBIfam" id="TIGR01484">
    <property type="entry name" value="HAD-SF-IIB"/>
    <property type="match status" value="1"/>
</dbReference>
<evidence type="ECO:0000313" key="5">
    <source>
        <dbReference type="EMBL" id="KRG62323.1"/>
    </source>
</evidence>
<evidence type="ECO:0000256" key="2">
    <source>
        <dbReference type="ARBA" id="ARBA00008770"/>
    </source>
</evidence>
<dbReference type="STRING" id="405444.ABB26_16625"/>
<comment type="cofactor">
    <cofactor evidence="4">
        <name>Mg(2+)</name>
        <dbReference type="ChEBI" id="CHEBI:18420"/>
    </cofactor>
</comment>
<comment type="pathway">
    <text evidence="1 4">Glycan biosynthesis; trehalose biosynthesis.</text>
</comment>
<gene>
    <name evidence="5" type="ORF">ABB26_16625</name>
</gene>
<dbReference type="InterPro" id="IPR036412">
    <property type="entry name" value="HAD-like_sf"/>
</dbReference>
<comment type="similarity">
    <text evidence="2 4">Belongs to the trehalose phosphatase family.</text>
</comment>
<dbReference type="PATRIC" id="fig|405444.3.peg.2578"/>
<dbReference type="Gene3D" id="3.40.50.1000">
    <property type="entry name" value="HAD superfamily/HAD-like"/>
    <property type="match status" value="1"/>
</dbReference>
<organism evidence="5 6">
    <name type="scientific">Stenotrophomonas humi</name>
    <dbReference type="NCBI Taxonomy" id="405444"/>
    <lineage>
        <taxon>Bacteria</taxon>
        <taxon>Pseudomonadati</taxon>
        <taxon>Pseudomonadota</taxon>
        <taxon>Gammaproteobacteria</taxon>
        <taxon>Lysobacterales</taxon>
        <taxon>Lysobacteraceae</taxon>
        <taxon>Stenotrophomonas</taxon>
    </lineage>
</organism>
<dbReference type="GO" id="GO:0000287">
    <property type="term" value="F:magnesium ion binding"/>
    <property type="evidence" value="ECO:0007669"/>
    <property type="project" value="UniProtKB-ARBA"/>
</dbReference>
<dbReference type="Proteomes" id="UP000050864">
    <property type="component" value="Unassembled WGS sequence"/>
</dbReference>
<dbReference type="EC" id="3.1.3.12" evidence="4"/>
<sequence length="251" mass="26966">MLEELQRPLPPALANNDALFLDVDGTLVAFADHPDKVMPADDLPHLLSVLALQLNGALALVSGRSVAQLDTLFAPLRLPAAGLHGAQLRRRGTDETPQADTAGWLHELHRQAEKIAHQHPGMLLENKGQALALHWRNAPDAAAAIHAFAHAQLPRLPGVRLQPGNHVVEFINADHDKGQALLALMASAPFAGRRPVFVGDDLTDEHGFAVAEQLHGHGVLVGTRANSHARYALPDVAAVHAWLRTAMPHPT</sequence>
<evidence type="ECO:0000256" key="3">
    <source>
        <dbReference type="ARBA" id="ARBA00022801"/>
    </source>
</evidence>
<evidence type="ECO:0000256" key="4">
    <source>
        <dbReference type="RuleBase" id="RU361117"/>
    </source>
</evidence>
<dbReference type="PANTHER" id="PTHR43768:SF3">
    <property type="entry name" value="TREHALOSE 6-PHOSPHATE PHOSPHATASE"/>
    <property type="match status" value="1"/>
</dbReference>
<dbReference type="InterPro" id="IPR044651">
    <property type="entry name" value="OTSB-like"/>
</dbReference>
<dbReference type="InterPro" id="IPR003337">
    <property type="entry name" value="Trehalose_PPase"/>
</dbReference>
<dbReference type="SUPFAM" id="SSF56784">
    <property type="entry name" value="HAD-like"/>
    <property type="match status" value="1"/>
</dbReference>
<comment type="function">
    <text evidence="4">Removes the phosphate from trehalose 6-phosphate to produce free trehalose.</text>
</comment>
<dbReference type="InterPro" id="IPR006379">
    <property type="entry name" value="HAD-SF_hydro_IIB"/>
</dbReference>
<keyword evidence="4" id="KW-0460">Magnesium</keyword>
<dbReference type="OrthoDB" id="9814913at2"/>
<dbReference type="EMBL" id="LDJI01000033">
    <property type="protein sequence ID" value="KRG62323.1"/>
    <property type="molecule type" value="Genomic_DNA"/>
</dbReference>
<reference evidence="5 6" key="1">
    <citation type="submission" date="2015-05" db="EMBL/GenBank/DDBJ databases">
        <title>Genome sequencing and analysis of members of genus Stenotrophomonas.</title>
        <authorList>
            <person name="Patil P.P."/>
            <person name="Midha S."/>
            <person name="Patil P.B."/>
        </authorList>
    </citation>
    <scope>NUCLEOTIDE SEQUENCE [LARGE SCALE GENOMIC DNA]</scope>
    <source>
        <strain evidence="5 6">DSM 18929</strain>
    </source>
</reference>
<name>A0A0R0CAA2_9GAMM</name>
<comment type="catalytic activity">
    <reaction evidence="4">
        <text>alpha,alpha-trehalose 6-phosphate + H2O = alpha,alpha-trehalose + phosphate</text>
        <dbReference type="Rhea" id="RHEA:23420"/>
        <dbReference type="ChEBI" id="CHEBI:15377"/>
        <dbReference type="ChEBI" id="CHEBI:16551"/>
        <dbReference type="ChEBI" id="CHEBI:43474"/>
        <dbReference type="ChEBI" id="CHEBI:58429"/>
        <dbReference type="EC" id="3.1.3.12"/>
    </reaction>
</comment>
<dbReference type="PROSITE" id="PS01228">
    <property type="entry name" value="COF_1"/>
    <property type="match status" value="1"/>
</dbReference>
<dbReference type="Gene3D" id="3.30.70.1020">
    <property type="entry name" value="Trehalose-6-phosphate phosphatase related protein, domain 2"/>
    <property type="match status" value="1"/>
</dbReference>
<protein>
    <recommendedName>
        <fullName evidence="4">Trehalose 6-phosphate phosphatase</fullName>
        <ecNumber evidence="4">3.1.3.12</ecNumber>
    </recommendedName>
</protein>
<dbReference type="InterPro" id="IPR023214">
    <property type="entry name" value="HAD_sf"/>
</dbReference>
<proteinExistence type="inferred from homology"/>
<dbReference type="Pfam" id="PF02358">
    <property type="entry name" value="Trehalose_PPase"/>
    <property type="match status" value="1"/>
</dbReference>
<evidence type="ECO:0000256" key="1">
    <source>
        <dbReference type="ARBA" id="ARBA00005199"/>
    </source>
</evidence>
<keyword evidence="6" id="KW-1185">Reference proteome</keyword>
<dbReference type="GO" id="GO:0004805">
    <property type="term" value="F:trehalose-phosphatase activity"/>
    <property type="evidence" value="ECO:0007669"/>
    <property type="project" value="UniProtKB-EC"/>
</dbReference>